<keyword evidence="1" id="KW-0472">Membrane</keyword>
<evidence type="ECO:0000313" key="3">
    <source>
        <dbReference type="Proteomes" id="UP000663828"/>
    </source>
</evidence>
<reference evidence="2" key="1">
    <citation type="submission" date="2021-02" db="EMBL/GenBank/DDBJ databases">
        <authorList>
            <person name="Nowell W R."/>
        </authorList>
    </citation>
    <scope>NUCLEOTIDE SEQUENCE</scope>
</reference>
<gene>
    <name evidence="2" type="ORF">XAT740_LOCUS35119</name>
</gene>
<keyword evidence="1" id="KW-1133">Transmembrane helix</keyword>
<proteinExistence type="predicted"/>
<name>A0A815M537_ADIRI</name>
<feature type="transmembrane region" description="Helical" evidence="1">
    <location>
        <begin position="23"/>
        <end position="48"/>
    </location>
</feature>
<dbReference type="AlphaFoldDB" id="A0A815M537"/>
<sequence length="76" mass="8517">MDRLDSLGSITEEPQVINNEKRWMWIIFGVTIALIIMAILFPTILILLRSGEIKNSPDATIRPPARLTITKAISAQ</sequence>
<accession>A0A815M537</accession>
<keyword evidence="1" id="KW-0812">Transmembrane</keyword>
<comment type="caution">
    <text evidence="2">The sequence shown here is derived from an EMBL/GenBank/DDBJ whole genome shotgun (WGS) entry which is preliminary data.</text>
</comment>
<dbReference type="Proteomes" id="UP000663828">
    <property type="component" value="Unassembled WGS sequence"/>
</dbReference>
<organism evidence="2 3">
    <name type="scientific">Adineta ricciae</name>
    <name type="common">Rotifer</name>
    <dbReference type="NCBI Taxonomy" id="249248"/>
    <lineage>
        <taxon>Eukaryota</taxon>
        <taxon>Metazoa</taxon>
        <taxon>Spiralia</taxon>
        <taxon>Gnathifera</taxon>
        <taxon>Rotifera</taxon>
        <taxon>Eurotatoria</taxon>
        <taxon>Bdelloidea</taxon>
        <taxon>Adinetida</taxon>
        <taxon>Adinetidae</taxon>
        <taxon>Adineta</taxon>
    </lineage>
</organism>
<dbReference type="EMBL" id="CAJNOR010003493">
    <property type="protein sequence ID" value="CAF1419268.1"/>
    <property type="molecule type" value="Genomic_DNA"/>
</dbReference>
<evidence type="ECO:0000313" key="2">
    <source>
        <dbReference type="EMBL" id="CAF1419268.1"/>
    </source>
</evidence>
<evidence type="ECO:0000256" key="1">
    <source>
        <dbReference type="SAM" id="Phobius"/>
    </source>
</evidence>
<keyword evidence="3" id="KW-1185">Reference proteome</keyword>
<protein>
    <submittedName>
        <fullName evidence="2">Uncharacterized protein</fullName>
    </submittedName>
</protein>